<dbReference type="STRING" id="517418.Ctha_0545"/>
<accession>B3QV62</accession>
<protein>
    <submittedName>
        <fullName evidence="3">Competence protein</fullName>
    </submittedName>
</protein>
<dbReference type="SUPFAM" id="SSF53271">
    <property type="entry name" value="PRTase-like"/>
    <property type="match status" value="1"/>
</dbReference>
<dbReference type="AlphaFoldDB" id="B3QV62"/>
<evidence type="ECO:0000313" key="4">
    <source>
        <dbReference type="Proteomes" id="UP000001208"/>
    </source>
</evidence>
<dbReference type="HOGENOM" id="CLU_054549_1_0_10"/>
<evidence type="ECO:0000256" key="1">
    <source>
        <dbReference type="ARBA" id="ARBA00008007"/>
    </source>
</evidence>
<dbReference type="InterPro" id="IPR051910">
    <property type="entry name" value="ComF/GntX_DNA_util-trans"/>
</dbReference>
<dbReference type="OrthoDB" id="9779910at2"/>
<dbReference type="CDD" id="cd06223">
    <property type="entry name" value="PRTases_typeI"/>
    <property type="match status" value="1"/>
</dbReference>
<dbReference type="eggNOG" id="COG1040">
    <property type="taxonomic scope" value="Bacteria"/>
</dbReference>
<gene>
    <name evidence="3" type="ordered locus">Ctha_0545</name>
</gene>
<dbReference type="RefSeq" id="WP_012499100.1">
    <property type="nucleotide sequence ID" value="NC_011026.1"/>
</dbReference>
<name>B3QV62_CHLT3</name>
<dbReference type="InterPro" id="IPR029057">
    <property type="entry name" value="PRTase-like"/>
</dbReference>
<proteinExistence type="inferred from homology"/>
<evidence type="ECO:0000313" key="3">
    <source>
        <dbReference type="EMBL" id="ACF13016.1"/>
    </source>
</evidence>
<dbReference type="Proteomes" id="UP000001208">
    <property type="component" value="Chromosome"/>
</dbReference>
<feature type="domain" description="Phosphoribosyltransferase" evidence="2">
    <location>
        <begin position="143"/>
        <end position="232"/>
    </location>
</feature>
<dbReference type="KEGG" id="cts:Ctha_0545"/>
<dbReference type="EMBL" id="CP001100">
    <property type="protein sequence ID" value="ACF13016.1"/>
    <property type="molecule type" value="Genomic_DNA"/>
</dbReference>
<evidence type="ECO:0000259" key="2">
    <source>
        <dbReference type="Pfam" id="PF00156"/>
    </source>
</evidence>
<organism evidence="3 4">
    <name type="scientific">Chloroherpeton thalassium (strain ATCC 35110 / GB-78)</name>
    <dbReference type="NCBI Taxonomy" id="517418"/>
    <lineage>
        <taxon>Bacteria</taxon>
        <taxon>Pseudomonadati</taxon>
        <taxon>Chlorobiota</taxon>
        <taxon>Chlorobiia</taxon>
        <taxon>Chlorobiales</taxon>
        <taxon>Chloroherpetonaceae</taxon>
        <taxon>Chloroherpeton</taxon>
    </lineage>
</organism>
<keyword evidence="4" id="KW-1185">Reference proteome</keyword>
<sequence length="236" mass="26585">MTRFLDRCLREALHLIYPHVCICCHTLLEESENYVCKTCYEQLDKFLLPGESATEISARLAKHFPFQTSIKEGLALYRFHKSGLLQEIIHSIKYGGLQNLAVELGMMLGKHILSEKPFSTWEAIIPVPLHHVKHIERGYNQAEALANGVSRAIGIPVVRNAVMRSRYTESQTKLAAEKRRANISGVFQIRQPVQFKQILLIDDVFTTGATLVELSHELKKYGAIEITIAALAVTST</sequence>
<reference evidence="3 4" key="1">
    <citation type="submission" date="2008-06" db="EMBL/GenBank/DDBJ databases">
        <title>Complete sequence of Chloroherpeton thalassium ATCC 35110.</title>
        <authorList>
            <consortium name="US DOE Joint Genome Institute"/>
            <person name="Lucas S."/>
            <person name="Copeland A."/>
            <person name="Lapidus A."/>
            <person name="Glavina del Rio T."/>
            <person name="Dalin E."/>
            <person name="Tice H."/>
            <person name="Bruce D."/>
            <person name="Goodwin L."/>
            <person name="Pitluck S."/>
            <person name="Schmutz J."/>
            <person name="Larimer F."/>
            <person name="Land M."/>
            <person name="Hauser L."/>
            <person name="Kyrpides N."/>
            <person name="Mikhailova N."/>
            <person name="Liu Z."/>
            <person name="Li T."/>
            <person name="Zhao F."/>
            <person name="Overmann J."/>
            <person name="Bryant D.A."/>
            <person name="Richardson P."/>
        </authorList>
    </citation>
    <scope>NUCLEOTIDE SEQUENCE [LARGE SCALE GENOMIC DNA]</scope>
    <source>
        <strain evidence="4">ATCC 35110 / GB-78</strain>
    </source>
</reference>
<dbReference type="Pfam" id="PF00156">
    <property type="entry name" value="Pribosyltran"/>
    <property type="match status" value="1"/>
</dbReference>
<dbReference type="Gene3D" id="3.40.50.2020">
    <property type="match status" value="1"/>
</dbReference>
<comment type="similarity">
    <text evidence="1">Belongs to the ComF/GntX family.</text>
</comment>
<dbReference type="PANTHER" id="PTHR47505">
    <property type="entry name" value="DNA UTILIZATION PROTEIN YHGH"/>
    <property type="match status" value="1"/>
</dbReference>
<dbReference type="InterPro" id="IPR000836">
    <property type="entry name" value="PRTase_dom"/>
</dbReference>
<dbReference type="PANTHER" id="PTHR47505:SF1">
    <property type="entry name" value="DNA UTILIZATION PROTEIN YHGH"/>
    <property type="match status" value="1"/>
</dbReference>